<dbReference type="PANTHER" id="PTHR30126">
    <property type="entry name" value="HTH-TYPE TRANSCRIPTIONAL REGULATOR"/>
    <property type="match status" value="1"/>
</dbReference>
<evidence type="ECO:0000256" key="1">
    <source>
        <dbReference type="ARBA" id="ARBA00009437"/>
    </source>
</evidence>
<comment type="caution">
    <text evidence="6">The sequence shown here is derived from an EMBL/GenBank/DDBJ whole genome shotgun (WGS) entry which is preliminary data.</text>
</comment>
<evidence type="ECO:0000313" key="7">
    <source>
        <dbReference type="Proteomes" id="UP001501757"/>
    </source>
</evidence>
<dbReference type="SUPFAM" id="SSF46785">
    <property type="entry name" value="Winged helix' DNA-binding domain"/>
    <property type="match status" value="1"/>
</dbReference>
<dbReference type="EMBL" id="BAAAEI010000031">
    <property type="protein sequence ID" value="GAA0375407.1"/>
    <property type="molecule type" value="Genomic_DNA"/>
</dbReference>
<dbReference type="SUPFAM" id="SSF53850">
    <property type="entry name" value="Periplasmic binding protein-like II"/>
    <property type="match status" value="1"/>
</dbReference>
<keyword evidence="3" id="KW-0238">DNA-binding</keyword>
<gene>
    <name evidence="6" type="ORF">GCM10009092_44540</name>
</gene>
<dbReference type="RefSeq" id="WP_343847576.1">
    <property type="nucleotide sequence ID" value="NZ_BAAAEI010000031.1"/>
</dbReference>
<proteinExistence type="inferred from homology"/>
<evidence type="ECO:0000259" key="5">
    <source>
        <dbReference type="PROSITE" id="PS50931"/>
    </source>
</evidence>
<dbReference type="Pfam" id="PF03466">
    <property type="entry name" value="LysR_substrate"/>
    <property type="match status" value="1"/>
</dbReference>
<dbReference type="PANTHER" id="PTHR30126:SF88">
    <property type="entry name" value="TRANSCRIPTIONAL REGULATOR-RELATED"/>
    <property type="match status" value="1"/>
</dbReference>
<evidence type="ECO:0000256" key="3">
    <source>
        <dbReference type="ARBA" id="ARBA00023125"/>
    </source>
</evidence>
<evidence type="ECO:0000313" key="6">
    <source>
        <dbReference type="EMBL" id="GAA0375407.1"/>
    </source>
</evidence>
<keyword evidence="7" id="KW-1185">Reference proteome</keyword>
<accession>A0ABP3HPX3</accession>
<dbReference type="Pfam" id="PF00126">
    <property type="entry name" value="HTH_1"/>
    <property type="match status" value="1"/>
</dbReference>
<sequence>MSAFTLHDLQCFNAVILAGGFQAAASRLNRSHPAVFAAVGKLEKQLGFSLLDRNGYKVKPTQAGLDFNQRAQLLLQEAERLSLHASQLAMGTETELRIVLGDFCPRPVLLAWLSDFFAGHAATRLSLYFEAVSGPEERLHDEQADLIFHQVNTNDTRLEWLSLGRIQFVPVAAPGFLPFAVTADIRPQQMQHLTQCVIRDTANHSPPNDHFLVPGAPRCSVADHLMKKEVILHGLAWGHLPRYLVEDEIRQGKLHLLSGDFLQGSHEQLVVARRSDRPVGPVASALWECLKMQRSVLVSALSL</sequence>
<reference evidence="7" key="1">
    <citation type="journal article" date="2019" name="Int. J. Syst. Evol. Microbiol.">
        <title>The Global Catalogue of Microorganisms (GCM) 10K type strain sequencing project: providing services to taxonomists for standard genome sequencing and annotation.</title>
        <authorList>
            <consortium name="The Broad Institute Genomics Platform"/>
            <consortium name="The Broad Institute Genome Sequencing Center for Infectious Disease"/>
            <person name="Wu L."/>
            <person name="Ma J."/>
        </authorList>
    </citation>
    <scope>NUCLEOTIDE SEQUENCE [LARGE SCALE GENOMIC DNA]</scope>
    <source>
        <strain evidence="7">JCM 13378</strain>
    </source>
</reference>
<name>A0ABP3HPX3_9ALTE</name>
<dbReference type="InterPro" id="IPR036388">
    <property type="entry name" value="WH-like_DNA-bd_sf"/>
</dbReference>
<comment type="similarity">
    <text evidence="1">Belongs to the LysR transcriptional regulatory family.</text>
</comment>
<dbReference type="Gene3D" id="1.10.10.10">
    <property type="entry name" value="Winged helix-like DNA-binding domain superfamily/Winged helix DNA-binding domain"/>
    <property type="match status" value="1"/>
</dbReference>
<feature type="domain" description="HTH lysR-type" evidence="5">
    <location>
        <begin position="4"/>
        <end position="61"/>
    </location>
</feature>
<dbReference type="PROSITE" id="PS50931">
    <property type="entry name" value="HTH_LYSR"/>
    <property type="match status" value="1"/>
</dbReference>
<protein>
    <submittedName>
        <fullName evidence="6">LysR family transcriptional regulator</fullName>
    </submittedName>
</protein>
<evidence type="ECO:0000256" key="2">
    <source>
        <dbReference type="ARBA" id="ARBA00023015"/>
    </source>
</evidence>
<dbReference type="InterPro" id="IPR036390">
    <property type="entry name" value="WH_DNA-bd_sf"/>
</dbReference>
<dbReference type="Proteomes" id="UP001501757">
    <property type="component" value="Unassembled WGS sequence"/>
</dbReference>
<keyword evidence="2" id="KW-0805">Transcription regulation</keyword>
<dbReference type="InterPro" id="IPR000847">
    <property type="entry name" value="LysR_HTH_N"/>
</dbReference>
<organism evidence="6 7">
    <name type="scientific">Bowmanella denitrificans</name>
    <dbReference type="NCBI Taxonomy" id="366582"/>
    <lineage>
        <taxon>Bacteria</taxon>
        <taxon>Pseudomonadati</taxon>
        <taxon>Pseudomonadota</taxon>
        <taxon>Gammaproteobacteria</taxon>
        <taxon>Alteromonadales</taxon>
        <taxon>Alteromonadaceae</taxon>
        <taxon>Bowmanella</taxon>
    </lineage>
</organism>
<dbReference type="InterPro" id="IPR005119">
    <property type="entry name" value="LysR_subst-bd"/>
</dbReference>
<evidence type="ECO:0000256" key="4">
    <source>
        <dbReference type="ARBA" id="ARBA00023163"/>
    </source>
</evidence>
<dbReference type="Gene3D" id="3.40.190.290">
    <property type="match status" value="1"/>
</dbReference>
<keyword evidence="4" id="KW-0804">Transcription</keyword>